<evidence type="ECO:0000313" key="13">
    <source>
        <dbReference type="EMBL" id="TWF73520.1"/>
    </source>
</evidence>
<dbReference type="Gene3D" id="3.30.565.10">
    <property type="entry name" value="Histidine kinase-like ATPase, C-terminal domain"/>
    <property type="match status" value="1"/>
</dbReference>
<feature type="domain" description="Signal transduction histidine kinase subgroup 3 dimerisation and phosphoacceptor" evidence="11">
    <location>
        <begin position="226"/>
        <end position="293"/>
    </location>
</feature>
<keyword evidence="14" id="KW-1185">Reference proteome</keyword>
<feature type="transmembrane region" description="Helical" evidence="9">
    <location>
        <begin position="21"/>
        <end position="43"/>
    </location>
</feature>
<dbReference type="GO" id="GO:0000155">
    <property type="term" value="F:phosphorelay sensor kinase activity"/>
    <property type="evidence" value="ECO:0007669"/>
    <property type="project" value="InterPro"/>
</dbReference>
<evidence type="ECO:0000259" key="10">
    <source>
        <dbReference type="Pfam" id="PF02518"/>
    </source>
</evidence>
<gene>
    <name evidence="13" type="ORF">FHX73_15132</name>
</gene>
<dbReference type="InterPro" id="IPR011712">
    <property type="entry name" value="Sig_transdc_His_kin_sub3_dim/P"/>
</dbReference>
<proteinExistence type="predicted"/>
<organism evidence="13 14">
    <name type="scientific">Kitasatospora viridis</name>
    <dbReference type="NCBI Taxonomy" id="281105"/>
    <lineage>
        <taxon>Bacteria</taxon>
        <taxon>Bacillati</taxon>
        <taxon>Actinomycetota</taxon>
        <taxon>Actinomycetes</taxon>
        <taxon>Kitasatosporales</taxon>
        <taxon>Streptomycetaceae</taxon>
        <taxon>Kitasatospora</taxon>
    </lineage>
</organism>
<evidence type="ECO:0000313" key="14">
    <source>
        <dbReference type="Proteomes" id="UP000317940"/>
    </source>
</evidence>
<protein>
    <recommendedName>
        <fullName evidence="2">histidine kinase</fullName>
        <ecNumber evidence="2">2.7.13.3</ecNumber>
    </recommendedName>
</protein>
<evidence type="ECO:0000256" key="9">
    <source>
        <dbReference type="SAM" id="Phobius"/>
    </source>
</evidence>
<feature type="domain" description="Putative sensor" evidence="12">
    <location>
        <begin position="24"/>
        <end position="195"/>
    </location>
</feature>
<dbReference type="SUPFAM" id="SSF55874">
    <property type="entry name" value="ATPase domain of HSP90 chaperone/DNA topoisomerase II/histidine kinase"/>
    <property type="match status" value="1"/>
</dbReference>
<name>A0A561SF73_9ACTN</name>
<dbReference type="InterPro" id="IPR025828">
    <property type="entry name" value="Put_sensor_dom"/>
</dbReference>
<dbReference type="AlphaFoldDB" id="A0A561SF73"/>
<evidence type="ECO:0000256" key="5">
    <source>
        <dbReference type="ARBA" id="ARBA00022741"/>
    </source>
</evidence>
<dbReference type="PANTHER" id="PTHR24421:SF10">
    <property type="entry name" value="NITRATE_NITRITE SENSOR PROTEIN NARQ"/>
    <property type="match status" value="1"/>
</dbReference>
<dbReference type="Pfam" id="PF07730">
    <property type="entry name" value="HisKA_3"/>
    <property type="match status" value="1"/>
</dbReference>
<comment type="caution">
    <text evidence="13">The sequence shown here is derived from an EMBL/GenBank/DDBJ whole genome shotgun (WGS) entry which is preliminary data.</text>
</comment>
<evidence type="ECO:0000259" key="12">
    <source>
        <dbReference type="Pfam" id="PF13796"/>
    </source>
</evidence>
<keyword evidence="6 13" id="KW-0418">Kinase</keyword>
<keyword evidence="9" id="KW-1133">Transmembrane helix</keyword>
<dbReference type="InterPro" id="IPR036890">
    <property type="entry name" value="HATPase_C_sf"/>
</dbReference>
<dbReference type="InterPro" id="IPR050482">
    <property type="entry name" value="Sensor_HK_TwoCompSys"/>
</dbReference>
<keyword evidence="7" id="KW-0067">ATP-binding</keyword>
<dbReference type="Pfam" id="PF13796">
    <property type="entry name" value="Sensor"/>
    <property type="match status" value="1"/>
</dbReference>
<dbReference type="PANTHER" id="PTHR24421">
    <property type="entry name" value="NITRATE/NITRITE SENSOR PROTEIN NARX-RELATED"/>
    <property type="match status" value="1"/>
</dbReference>
<dbReference type="Gene3D" id="1.20.5.1930">
    <property type="match status" value="1"/>
</dbReference>
<evidence type="ECO:0000256" key="8">
    <source>
        <dbReference type="ARBA" id="ARBA00023012"/>
    </source>
</evidence>
<sequence length="428" mass="45346">MARGDGRPGGGGWIAAGRCQLLSLGGLVVAAAGLLVLCVLALVPVRVGLGVLPAAARRLRRLADRQRLLAVTWSGVAVGPSEPPAVGDPERSARGPATLLGSEGFWRDLRWALLEPWVGGTLVVLPLTLLYYGLFGLLVQPFIWRRIDDGNWYAFIHVHSTGAMLASAALGLAFLGAGLRLAPRALAWHARWTRRALTAPYTSQLERRITQLTDTRAEALDAQAAELRRIERDLHDGAQARLVSLGMTLDDATRLLDTDPAAARTLLLQVRATSERALQDLRELVHGIHPPVLADRGLGDAVRSLALDSFLDVHVTVGLPGRLPPPVESAGYFALGELLANAGKHAGAAEVWIDLRHTEGALRITVTDDGHGGADPARGSGLRGIERRLSSFDGTLALHSPQGGPTTATLEIPCASFLPKTSSSSGTG</sequence>
<dbReference type="OrthoDB" id="5242012at2"/>
<evidence type="ECO:0000256" key="3">
    <source>
        <dbReference type="ARBA" id="ARBA00022553"/>
    </source>
</evidence>
<feature type="transmembrane region" description="Helical" evidence="9">
    <location>
        <begin position="151"/>
        <end position="175"/>
    </location>
</feature>
<evidence type="ECO:0000256" key="2">
    <source>
        <dbReference type="ARBA" id="ARBA00012438"/>
    </source>
</evidence>
<comment type="catalytic activity">
    <reaction evidence="1">
        <text>ATP + protein L-histidine = ADP + protein N-phospho-L-histidine.</text>
        <dbReference type="EC" id="2.7.13.3"/>
    </reaction>
</comment>
<feature type="transmembrane region" description="Helical" evidence="9">
    <location>
        <begin position="117"/>
        <end position="139"/>
    </location>
</feature>
<dbReference type="Proteomes" id="UP000317940">
    <property type="component" value="Unassembled WGS sequence"/>
</dbReference>
<dbReference type="InterPro" id="IPR003594">
    <property type="entry name" value="HATPase_dom"/>
</dbReference>
<accession>A0A561SF73</accession>
<keyword evidence="3" id="KW-0597">Phosphoprotein</keyword>
<keyword evidence="4" id="KW-0808">Transferase</keyword>
<dbReference type="GO" id="GO:0005524">
    <property type="term" value="F:ATP binding"/>
    <property type="evidence" value="ECO:0007669"/>
    <property type="project" value="UniProtKB-KW"/>
</dbReference>
<evidence type="ECO:0000256" key="7">
    <source>
        <dbReference type="ARBA" id="ARBA00022840"/>
    </source>
</evidence>
<dbReference type="CDD" id="cd16917">
    <property type="entry name" value="HATPase_UhpB-NarQ-NarX-like"/>
    <property type="match status" value="1"/>
</dbReference>
<dbReference type="GO" id="GO:0016020">
    <property type="term" value="C:membrane"/>
    <property type="evidence" value="ECO:0007669"/>
    <property type="project" value="InterPro"/>
</dbReference>
<keyword evidence="8" id="KW-0902">Two-component regulatory system</keyword>
<evidence type="ECO:0000259" key="11">
    <source>
        <dbReference type="Pfam" id="PF07730"/>
    </source>
</evidence>
<reference evidence="13 14" key="1">
    <citation type="submission" date="2019-06" db="EMBL/GenBank/DDBJ databases">
        <title>Sequencing the genomes of 1000 actinobacteria strains.</title>
        <authorList>
            <person name="Klenk H.-P."/>
        </authorList>
    </citation>
    <scope>NUCLEOTIDE SEQUENCE [LARGE SCALE GENOMIC DNA]</scope>
    <source>
        <strain evidence="13 14">DSM 44826</strain>
    </source>
</reference>
<evidence type="ECO:0000256" key="4">
    <source>
        <dbReference type="ARBA" id="ARBA00022679"/>
    </source>
</evidence>
<keyword evidence="9" id="KW-0812">Transmembrane</keyword>
<feature type="domain" description="Histidine kinase/HSP90-like ATPase" evidence="10">
    <location>
        <begin position="334"/>
        <end position="414"/>
    </location>
</feature>
<keyword evidence="9" id="KW-0472">Membrane</keyword>
<dbReference type="EC" id="2.7.13.3" evidence="2"/>
<evidence type="ECO:0000256" key="1">
    <source>
        <dbReference type="ARBA" id="ARBA00000085"/>
    </source>
</evidence>
<keyword evidence="5" id="KW-0547">Nucleotide-binding</keyword>
<evidence type="ECO:0000256" key="6">
    <source>
        <dbReference type="ARBA" id="ARBA00022777"/>
    </source>
</evidence>
<dbReference type="GO" id="GO:0046983">
    <property type="term" value="F:protein dimerization activity"/>
    <property type="evidence" value="ECO:0007669"/>
    <property type="project" value="InterPro"/>
</dbReference>
<dbReference type="EMBL" id="VIWT01000005">
    <property type="protein sequence ID" value="TWF73520.1"/>
    <property type="molecule type" value="Genomic_DNA"/>
</dbReference>
<dbReference type="Pfam" id="PF02518">
    <property type="entry name" value="HATPase_c"/>
    <property type="match status" value="1"/>
</dbReference>